<evidence type="ECO:0000256" key="1">
    <source>
        <dbReference type="SAM" id="Phobius"/>
    </source>
</evidence>
<keyword evidence="3" id="KW-1185">Reference proteome</keyword>
<keyword evidence="1" id="KW-0812">Transmembrane</keyword>
<dbReference type="EMBL" id="JAMYJR010000031">
    <property type="protein sequence ID" value="MCO8274449.1"/>
    <property type="molecule type" value="Genomic_DNA"/>
</dbReference>
<feature type="transmembrane region" description="Helical" evidence="1">
    <location>
        <begin position="62"/>
        <end position="82"/>
    </location>
</feature>
<evidence type="ECO:0000313" key="2">
    <source>
        <dbReference type="EMBL" id="MCO8274449.1"/>
    </source>
</evidence>
<dbReference type="RefSeq" id="WP_253240524.1">
    <property type="nucleotide sequence ID" value="NZ_JAMYJR010000031.1"/>
</dbReference>
<reference evidence="2 3" key="1">
    <citation type="submission" date="2022-06" db="EMBL/GenBank/DDBJ databases">
        <title>New Species of the Genus Actinoplanes, ActinopZanes ferrugineus.</title>
        <authorList>
            <person name="Ding P."/>
        </authorList>
    </citation>
    <scope>NUCLEOTIDE SEQUENCE [LARGE SCALE GENOMIC DNA]</scope>
    <source>
        <strain evidence="2 3">TRM88003</strain>
    </source>
</reference>
<accession>A0ABT1DUC0</accession>
<keyword evidence="1" id="KW-0472">Membrane</keyword>
<protein>
    <submittedName>
        <fullName evidence="2">Uncharacterized protein</fullName>
    </submittedName>
</protein>
<organism evidence="2 3">
    <name type="scientific">Paractinoplanes aksuensis</name>
    <dbReference type="NCBI Taxonomy" id="2939490"/>
    <lineage>
        <taxon>Bacteria</taxon>
        <taxon>Bacillati</taxon>
        <taxon>Actinomycetota</taxon>
        <taxon>Actinomycetes</taxon>
        <taxon>Micromonosporales</taxon>
        <taxon>Micromonosporaceae</taxon>
        <taxon>Paractinoplanes</taxon>
    </lineage>
</organism>
<keyword evidence="1" id="KW-1133">Transmembrane helix</keyword>
<feature type="transmembrane region" description="Helical" evidence="1">
    <location>
        <begin position="34"/>
        <end position="55"/>
    </location>
</feature>
<evidence type="ECO:0000313" key="3">
    <source>
        <dbReference type="Proteomes" id="UP001523369"/>
    </source>
</evidence>
<name>A0ABT1DUC0_9ACTN</name>
<gene>
    <name evidence="2" type="ORF">M1L60_28015</name>
</gene>
<feature type="transmembrane region" description="Helical" evidence="1">
    <location>
        <begin position="94"/>
        <end position="114"/>
    </location>
</feature>
<sequence>MVLIAAVLVFAYGTVVHVVQLVVGGLDPYPAMPTWLSVYFVSLTVLDAAAVVLLLRRPAAGLVLGAFILVTDALANGYANYVVDQAGGVTPGRVGQAVISVLALALVTALPRTLRALAAAA</sequence>
<proteinExistence type="predicted"/>
<comment type="caution">
    <text evidence="2">The sequence shown here is derived from an EMBL/GenBank/DDBJ whole genome shotgun (WGS) entry which is preliminary data.</text>
</comment>
<dbReference type="Proteomes" id="UP001523369">
    <property type="component" value="Unassembled WGS sequence"/>
</dbReference>